<dbReference type="Pfam" id="PF00990">
    <property type="entry name" value="GGDEF"/>
    <property type="match status" value="1"/>
</dbReference>
<dbReference type="InterPro" id="IPR043128">
    <property type="entry name" value="Rev_trsase/Diguanyl_cyclase"/>
</dbReference>
<dbReference type="Gene3D" id="3.20.20.450">
    <property type="entry name" value="EAL domain"/>
    <property type="match status" value="1"/>
</dbReference>
<feature type="domain" description="EAL" evidence="3">
    <location>
        <begin position="736"/>
        <end position="990"/>
    </location>
</feature>
<keyword evidence="1" id="KW-0812">Transmembrane</keyword>
<proteinExistence type="predicted"/>
<dbReference type="SMART" id="SM00091">
    <property type="entry name" value="PAS"/>
    <property type="match status" value="1"/>
</dbReference>
<feature type="transmembrane region" description="Helical" evidence="1">
    <location>
        <begin position="56"/>
        <end position="75"/>
    </location>
</feature>
<dbReference type="SMART" id="SM00267">
    <property type="entry name" value="GGDEF"/>
    <property type="match status" value="1"/>
</dbReference>
<dbReference type="PANTHER" id="PTHR44757:SF2">
    <property type="entry name" value="BIOFILM ARCHITECTURE MAINTENANCE PROTEIN MBAA"/>
    <property type="match status" value="1"/>
</dbReference>
<dbReference type="PROSITE" id="PS50883">
    <property type="entry name" value="EAL"/>
    <property type="match status" value="1"/>
</dbReference>
<feature type="domain" description="PAS" evidence="2">
    <location>
        <begin position="452"/>
        <end position="488"/>
    </location>
</feature>
<dbReference type="PANTHER" id="PTHR44757">
    <property type="entry name" value="DIGUANYLATE CYCLASE DGCP"/>
    <property type="match status" value="1"/>
</dbReference>
<evidence type="ECO:0000256" key="1">
    <source>
        <dbReference type="SAM" id="Phobius"/>
    </source>
</evidence>
<sequence>MGVRRRGIALACLMAVFTALFYGFPDAHLVTWAAIGLTSAAGIAAGVVANRPRARAPWLLLAGAVVAFTLGDTAYNVLTRVLGYVEPFPSVADAIYLGVFVPLLIAALVTLTRTGAPSRDRASVLDALVFTASAGLLFWILLIQPQVGADAPLLDRGISAAYPICDVLLLAVTARLVAAVRWSPAVVLLGVGGFGLLIADVLYGLAQTRGSWQIGGPVDLGWVAFYACVALAALHPSMRQLTAPRPIPPAALRPGRLLVLGLSTLIAPVAIVVQVRRGATDDVIVAAVVAAAMFLLVIARLYGAMNVHRAAVTRERTLRRAATDLVTATTAADIESTMRAAFAGLLPPGTAHVVLRQKARSGLAVAGSDVRLIARADLPETGLPGLDDFNTIACAPLVVAGSTSSRDHGSLLVAAESQHLIALHDALPLLAANAASALDRITLNEEVNRKSTEAYFRTLVQNASDVILIVDVDLNVRYASPSASTVFGPADLSGRNLDELISARPQPGSVGVLPGQWTVERPDGECVHLEASVRDLRHEPTVDGLVVTLRDVTSHLRMQAELTRLAYHDELTGLANRVLFQARVDEALQQDRTAEAVVAILFVDVDDFKVVNDTLGHSTGDELLRAVSQRLREAVGTAALPARLGGDEFAVLVQTTPVTAVEELADRIVALLNEPFLLEHGLVHSNVSIGIATTADATDGADLLRQSDMALYLAKANGKNQWKRYEEATHAALLRRMQIRVDLDEALRTGAFLLEYQPVIDLKTGVTAGFEALVRWHHPSRGTIAPAEFIDVAEESGLIVPLGEWILNRAIAEAASWAKASATPPYVGVNVSARQLRQPGFVDTVLTSLRRHGLAPDRLVIEITESLLLTDQGNGWSDLRTLREAGVRVAIDDFGTGYSSLSYLRQVPADILKIERSFIGNTPHSDKQRALVDGIVRLATTLDLAVVAEGIEQPAERDVLAKVGCRYGQGYLFSPPLDSDSATRWLQRDWIPA</sequence>
<dbReference type="SUPFAM" id="SSF141868">
    <property type="entry name" value="EAL domain-like"/>
    <property type="match status" value="1"/>
</dbReference>
<dbReference type="AlphaFoldDB" id="A0A3D9ZCE7"/>
<dbReference type="InterPro" id="IPR000014">
    <property type="entry name" value="PAS"/>
</dbReference>
<dbReference type="InterPro" id="IPR052155">
    <property type="entry name" value="Biofilm_reg_signaling"/>
</dbReference>
<keyword evidence="1" id="KW-1133">Transmembrane helix</keyword>
<keyword evidence="6" id="KW-1185">Reference proteome</keyword>
<feature type="domain" description="GGDEF" evidence="4">
    <location>
        <begin position="596"/>
        <end position="727"/>
    </location>
</feature>
<dbReference type="PROSITE" id="PS50887">
    <property type="entry name" value="GGDEF"/>
    <property type="match status" value="1"/>
</dbReference>
<dbReference type="NCBIfam" id="TIGR00229">
    <property type="entry name" value="sensory_box"/>
    <property type="match status" value="1"/>
</dbReference>
<comment type="caution">
    <text evidence="5">The sequence shown here is derived from an EMBL/GenBank/DDBJ whole genome shotgun (WGS) entry which is preliminary data.</text>
</comment>
<evidence type="ECO:0000259" key="3">
    <source>
        <dbReference type="PROSITE" id="PS50883"/>
    </source>
</evidence>
<accession>A0A3D9ZCE7</accession>
<name>A0A3D9ZCE7_9ACTN</name>
<dbReference type="SUPFAM" id="SSF55073">
    <property type="entry name" value="Nucleotide cyclase"/>
    <property type="match status" value="1"/>
</dbReference>
<feature type="transmembrane region" description="Helical" evidence="1">
    <location>
        <begin position="283"/>
        <end position="302"/>
    </location>
</feature>
<dbReference type="PROSITE" id="PS50112">
    <property type="entry name" value="PAS"/>
    <property type="match status" value="1"/>
</dbReference>
<dbReference type="NCBIfam" id="TIGR00254">
    <property type="entry name" value="GGDEF"/>
    <property type="match status" value="1"/>
</dbReference>
<feature type="transmembrane region" description="Helical" evidence="1">
    <location>
        <begin position="157"/>
        <end position="178"/>
    </location>
</feature>
<feature type="transmembrane region" description="Helical" evidence="1">
    <location>
        <begin position="218"/>
        <end position="236"/>
    </location>
</feature>
<feature type="transmembrane region" description="Helical" evidence="1">
    <location>
        <begin position="124"/>
        <end position="145"/>
    </location>
</feature>
<evidence type="ECO:0000313" key="6">
    <source>
        <dbReference type="Proteomes" id="UP000256913"/>
    </source>
</evidence>
<dbReference type="SMART" id="SM00052">
    <property type="entry name" value="EAL"/>
    <property type="match status" value="1"/>
</dbReference>
<dbReference type="InterPro" id="IPR029787">
    <property type="entry name" value="Nucleotide_cyclase"/>
</dbReference>
<organism evidence="5 6">
    <name type="scientific">Asanoa ferruginea</name>
    <dbReference type="NCBI Taxonomy" id="53367"/>
    <lineage>
        <taxon>Bacteria</taxon>
        <taxon>Bacillati</taxon>
        <taxon>Actinomycetota</taxon>
        <taxon>Actinomycetes</taxon>
        <taxon>Micromonosporales</taxon>
        <taxon>Micromonosporaceae</taxon>
        <taxon>Asanoa</taxon>
    </lineage>
</organism>
<feature type="transmembrane region" description="Helical" evidence="1">
    <location>
        <begin position="30"/>
        <end position="49"/>
    </location>
</feature>
<dbReference type="InterPro" id="IPR000160">
    <property type="entry name" value="GGDEF_dom"/>
</dbReference>
<dbReference type="CDD" id="cd00130">
    <property type="entry name" value="PAS"/>
    <property type="match status" value="1"/>
</dbReference>
<evidence type="ECO:0000259" key="2">
    <source>
        <dbReference type="PROSITE" id="PS50112"/>
    </source>
</evidence>
<protein>
    <submittedName>
        <fullName evidence="5">PAS domain S-box-containing protein/diguanylate cyclase (GGDEF)-like protein</fullName>
    </submittedName>
</protein>
<feature type="transmembrane region" description="Helical" evidence="1">
    <location>
        <begin position="7"/>
        <end position="24"/>
    </location>
</feature>
<evidence type="ECO:0000313" key="5">
    <source>
        <dbReference type="EMBL" id="REF94599.1"/>
    </source>
</evidence>
<dbReference type="CDD" id="cd01948">
    <property type="entry name" value="EAL"/>
    <property type="match status" value="1"/>
</dbReference>
<evidence type="ECO:0000259" key="4">
    <source>
        <dbReference type="PROSITE" id="PS50887"/>
    </source>
</evidence>
<dbReference type="CDD" id="cd01949">
    <property type="entry name" value="GGDEF"/>
    <property type="match status" value="1"/>
</dbReference>
<dbReference type="InterPro" id="IPR035919">
    <property type="entry name" value="EAL_sf"/>
</dbReference>
<reference evidence="5 6" key="1">
    <citation type="submission" date="2018-08" db="EMBL/GenBank/DDBJ databases">
        <title>Sequencing the genomes of 1000 actinobacteria strains.</title>
        <authorList>
            <person name="Klenk H.-P."/>
        </authorList>
    </citation>
    <scope>NUCLEOTIDE SEQUENCE [LARGE SCALE GENOMIC DNA]</scope>
    <source>
        <strain evidence="5 6">DSM 44099</strain>
    </source>
</reference>
<feature type="transmembrane region" description="Helical" evidence="1">
    <location>
        <begin position="185"/>
        <end position="206"/>
    </location>
</feature>
<gene>
    <name evidence="5" type="ORF">DFJ67_0538</name>
</gene>
<feature type="transmembrane region" description="Helical" evidence="1">
    <location>
        <begin position="95"/>
        <end position="112"/>
    </location>
</feature>
<dbReference type="Pfam" id="PF00563">
    <property type="entry name" value="EAL"/>
    <property type="match status" value="1"/>
</dbReference>
<dbReference type="InterPro" id="IPR001633">
    <property type="entry name" value="EAL_dom"/>
</dbReference>
<dbReference type="Gene3D" id="3.30.70.270">
    <property type="match status" value="1"/>
</dbReference>
<keyword evidence="1" id="KW-0472">Membrane</keyword>
<dbReference type="SUPFAM" id="SSF55785">
    <property type="entry name" value="PYP-like sensor domain (PAS domain)"/>
    <property type="match status" value="1"/>
</dbReference>
<dbReference type="EMBL" id="QUMQ01000001">
    <property type="protein sequence ID" value="REF94599.1"/>
    <property type="molecule type" value="Genomic_DNA"/>
</dbReference>
<dbReference type="Gene3D" id="3.30.450.20">
    <property type="entry name" value="PAS domain"/>
    <property type="match status" value="1"/>
</dbReference>
<dbReference type="Proteomes" id="UP000256913">
    <property type="component" value="Unassembled WGS sequence"/>
</dbReference>
<dbReference type="InterPro" id="IPR035965">
    <property type="entry name" value="PAS-like_dom_sf"/>
</dbReference>